<dbReference type="Proteomes" id="UP000008744">
    <property type="component" value="Unassembled WGS sequence"/>
</dbReference>
<reference evidence="1 2" key="1">
    <citation type="journal article" date="2007" name="Nature">
        <title>Evolution of genes and genomes on the Drosophila phylogeny.</title>
        <authorList>
            <consortium name="Drosophila 12 Genomes Consortium"/>
            <person name="Clark A.G."/>
            <person name="Eisen M.B."/>
            <person name="Smith D.R."/>
            <person name="Bergman C.M."/>
            <person name="Oliver B."/>
            <person name="Markow T.A."/>
            <person name="Kaufman T.C."/>
            <person name="Kellis M."/>
            <person name="Gelbart W."/>
            <person name="Iyer V.N."/>
            <person name="Pollard D.A."/>
            <person name="Sackton T.B."/>
            <person name="Larracuente A.M."/>
            <person name="Singh N.D."/>
            <person name="Abad J.P."/>
            <person name="Abt D.N."/>
            <person name="Adryan B."/>
            <person name="Aguade M."/>
            <person name="Akashi H."/>
            <person name="Anderson W.W."/>
            <person name="Aquadro C.F."/>
            <person name="Ardell D.H."/>
            <person name="Arguello R."/>
            <person name="Artieri C.G."/>
            <person name="Barbash D.A."/>
            <person name="Barker D."/>
            <person name="Barsanti P."/>
            <person name="Batterham P."/>
            <person name="Batzoglou S."/>
            <person name="Begun D."/>
            <person name="Bhutkar A."/>
            <person name="Blanco E."/>
            <person name="Bosak S.A."/>
            <person name="Bradley R.K."/>
            <person name="Brand A.D."/>
            <person name="Brent M.R."/>
            <person name="Brooks A.N."/>
            <person name="Brown R.H."/>
            <person name="Butlin R.K."/>
            <person name="Caggese C."/>
            <person name="Calvi B.R."/>
            <person name="Bernardo de Carvalho A."/>
            <person name="Caspi A."/>
            <person name="Castrezana S."/>
            <person name="Celniker S.E."/>
            <person name="Chang J.L."/>
            <person name="Chapple C."/>
            <person name="Chatterji S."/>
            <person name="Chinwalla A."/>
            <person name="Civetta A."/>
            <person name="Clifton S.W."/>
            <person name="Comeron J.M."/>
            <person name="Costello J.C."/>
            <person name="Coyne J.A."/>
            <person name="Daub J."/>
            <person name="David R.G."/>
            <person name="Delcher A.L."/>
            <person name="Delehaunty K."/>
            <person name="Do C.B."/>
            <person name="Ebling H."/>
            <person name="Edwards K."/>
            <person name="Eickbush T."/>
            <person name="Evans J.D."/>
            <person name="Filipski A."/>
            <person name="Findeiss S."/>
            <person name="Freyhult E."/>
            <person name="Fulton L."/>
            <person name="Fulton R."/>
            <person name="Garcia A.C."/>
            <person name="Gardiner A."/>
            <person name="Garfield D.A."/>
            <person name="Garvin B.E."/>
            <person name="Gibson G."/>
            <person name="Gilbert D."/>
            <person name="Gnerre S."/>
            <person name="Godfrey J."/>
            <person name="Good R."/>
            <person name="Gotea V."/>
            <person name="Gravely B."/>
            <person name="Greenberg A.J."/>
            <person name="Griffiths-Jones S."/>
            <person name="Gross S."/>
            <person name="Guigo R."/>
            <person name="Gustafson E.A."/>
            <person name="Haerty W."/>
            <person name="Hahn M.W."/>
            <person name="Halligan D.L."/>
            <person name="Halpern A.L."/>
            <person name="Halter G.M."/>
            <person name="Han M.V."/>
            <person name="Heger A."/>
            <person name="Hillier L."/>
            <person name="Hinrichs A.S."/>
            <person name="Holmes I."/>
            <person name="Hoskins R.A."/>
            <person name="Hubisz M.J."/>
            <person name="Hultmark D."/>
            <person name="Huntley M.A."/>
            <person name="Jaffe D.B."/>
            <person name="Jagadeeshan S."/>
            <person name="Jeck W.R."/>
            <person name="Johnson J."/>
            <person name="Jones C.D."/>
            <person name="Jordan W.C."/>
            <person name="Karpen G.H."/>
            <person name="Kataoka E."/>
            <person name="Keightley P.D."/>
            <person name="Kheradpour P."/>
            <person name="Kirkness E.F."/>
            <person name="Koerich L.B."/>
            <person name="Kristiansen K."/>
            <person name="Kudrna D."/>
            <person name="Kulathinal R.J."/>
            <person name="Kumar S."/>
            <person name="Kwok R."/>
            <person name="Lander E."/>
            <person name="Langley C.H."/>
            <person name="Lapoint R."/>
            <person name="Lazzaro B.P."/>
            <person name="Lee S.J."/>
            <person name="Levesque L."/>
            <person name="Li R."/>
            <person name="Lin C.F."/>
            <person name="Lin M.F."/>
            <person name="Lindblad-Toh K."/>
            <person name="Llopart A."/>
            <person name="Long M."/>
            <person name="Low L."/>
            <person name="Lozovsky E."/>
            <person name="Lu J."/>
            <person name="Luo M."/>
            <person name="Machado C.A."/>
            <person name="Makalowski W."/>
            <person name="Marzo M."/>
            <person name="Matsuda M."/>
            <person name="Matzkin L."/>
            <person name="McAllister B."/>
            <person name="McBride C.S."/>
            <person name="McKernan B."/>
            <person name="McKernan K."/>
            <person name="Mendez-Lago M."/>
            <person name="Minx P."/>
            <person name="Mollenhauer M.U."/>
            <person name="Montooth K."/>
            <person name="Mount S.M."/>
            <person name="Mu X."/>
            <person name="Myers E."/>
            <person name="Negre B."/>
            <person name="Newfeld S."/>
            <person name="Nielsen R."/>
            <person name="Noor M.A."/>
            <person name="O'Grady P."/>
            <person name="Pachter L."/>
            <person name="Papaceit M."/>
            <person name="Parisi M.J."/>
            <person name="Parisi M."/>
            <person name="Parts L."/>
            <person name="Pedersen J.S."/>
            <person name="Pesole G."/>
            <person name="Phillippy A.M."/>
            <person name="Ponting C.P."/>
            <person name="Pop M."/>
            <person name="Porcelli D."/>
            <person name="Powell J.R."/>
            <person name="Prohaska S."/>
            <person name="Pruitt K."/>
            <person name="Puig M."/>
            <person name="Quesneville H."/>
            <person name="Ram K.R."/>
            <person name="Rand D."/>
            <person name="Rasmussen M.D."/>
            <person name="Reed L.K."/>
            <person name="Reenan R."/>
            <person name="Reily A."/>
            <person name="Remington K.A."/>
            <person name="Rieger T.T."/>
            <person name="Ritchie M.G."/>
            <person name="Robin C."/>
            <person name="Rogers Y.H."/>
            <person name="Rohde C."/>
            <person name="Rozas J."/>
            <person name="Rubenfield M.J."/>
            <person name="Ruiz A."/>
            <person name="Russo S."/>
            <person name="Salzberg S.L."/>
            <person name="Sanchez-Gracia A."/>
            <person name="Saranga D.J."/>
            <person name="Sato H."/>
            <person name="Schaeffer S.W."/>
            <person name="Schatz M.C."/>
            <person name="Schlenke T."/>
            <person name="Schwartz R."/>
            <person name="Segarra C."/>
            <person name="Singh R.S."/>
            <person name="Sirot L."/>
            <person name="Sirota M."/>
            <person name="Sisneros N.B."/>
            <person name="Smith C.D."/>
            <person name="Smith T.F."/>
            <person name="Spieth J."/>
            <person name="Stage D.E."/>
            <person name="Stark A."/>
            <person name="Stephan W."/>
            <person name="Strausberg R.L."/>
            <person name="Strempel S."/>
            <person name="Sturgill D."/>
            <person name="Sutton G."/>
            <person name="Sutton G.G."/>
            <person name="Tao W."/>
            <person name="Teichmann S."/>
            <person name="Tobari Y.N."/>
            <person name="Tomimura Y."/>
            <person name="Tsolas J.M."/>
            <person name="Valente V.L."/>
            <person name="Venter E."/>
            <person name="Venter J.C."/>
            <person name="Vicario S."/>
            <person name="Vieira F.G."/>
            <person name="Vilella A.J."/>
            <person name="Villasante A."/>
            <person name="Walenz B."/>
            <person name="Wang J."/>
            <person name="Wasserman M."/>
            <person name="Watts T."/>
            <person name="Wilson D."/>
            <person name="Wilson R.K."/>
            <person name="Wing R.A."/>
            <person name="Wolfner M.F."/>
            <person name="Wong A."/>
            <person name="Wong G.K."/>
            <person name="Wu C.I."/>
            <person name="Wu G."/>
            <person name="Yamamoto D."/>
            <person name="Yang H.P."/>
            <person name="Yang S.P."/>
            <person name="Yorke J.A."/>
            <person name="Yoshida K."/>
            <person name="Zdobnov E."/>
            <person name="Zhang P."/>
            <person name="Zhang Y."/>
            <person name="Zimin A.V."/>
            <person name="Baldwin J."/>
            <person name="Abdouelleil A."/>
            <person name="Abdulkadir J."/>
            <person name="Abebe A."/>
            <person name="Abera B."/>
            <person name="Abreu J."/>
            <person name="Acer S.C."/>
            <person name="Aftuck L."/>
            <person name="Alexander A."/>
            <person name="An P."/>
            <person name="Anderson E."/>
            <person name="Anderson S."/>
            <person name="Arachi H."/>
            <person name="Azer M."/>
            <person name="Bachantsang P."/>
            <person name="Barry A."/>
            <person name="Bayul T."/>
            <person name="Berlin A."/>
            <person name="Bessette D."/>
            <person name="Bloom T."/>
            <person name="Blye J."/>
            <person name="Boguslavskiy L."/>
            <person name="Bonnet C."/>
            <person name="Boukhgalter B."/>
            <person name="Bourzgui I."/>
            <person name="Brown A."/>
            <person name="Cahill P."/>
            <person name="Channer S."/>
            <person name="Cheshatsang Y."/>
            <person name="Chuda L."/>
            <person name="Citroen M."/>
            <person name="Collymore A."/>
            <person name="Cooke P."/>
            <person name="Costello M."/>
            <person name="D'Aco K."/>
            <person name="Daza R."/>
            <person name="De Haan G."/>
            <person name="DeGray S."/>
            <person name="DeMaso C."/>
            <person name="Dhargay N."/>
            <person name="Dooley K."/>
            <person name="Dooley E."/>
            <person name="Doricent M."/>
            <person name="Dorje P."/>
            <person name="Dorjee K."/>
            <person name="Dupes A."/>
            <person name="Elong R."/>
            <person name="Falk J."/>
            <person name="Farina A."/>
            <person name="Faro S."/>
            <person name="Ferguson D."/>
            <person name="Fisher S."/>
            <person name="Foley C.D."/>
            <person name="Franke A."/>
            <person name="Friedrich D."/>
            <person name="Gadbois L."/>
            <person name="Gearin G."/>
            <person name="Gearin C.R."/>
            <person name="Giannoukos G."/>
            <person name="Goode T."/>
            <person name="Graham J."/>
            <person name="Grandbois E."/>
            <person name="Grewal S."/>
            <person name="Gyaltsen K."/>
            <person name="Hafez N."/>
            <person name="Hagos B."/>
            <person name="Hall J."/>
            <person name="Henson C."/>
            <person name="Hollinger A."/>
            <person name="Honan T."/>
            <person name="Huard M.D."/>
            <person name="Hughes L."/>
            <person name="Hurhula B."/>
            <person name="Husby M.E."/>
            <person name="Kamat A."/>
            <person name="Kanga B."/>
            <person name="Kashin S."/>
            <person name="Khazanovich D."/>
            <person name="Kisner P."/>
            <person name="Lance K."/>
            <person name="Lara M."/>
            <person name="Lee W."/>
            <person name="Lennon N."/>
            <person name="Letendre F."/>
            <person name="LeVine R."/>
            <person name="Lipovsky A."/>
            <person name="Liu X."/>
            <person name="Liu J."/>
            <person name="Liu S."/>
            <person name="Lokyitsang T."/>
            <person name="Lokyitsang Y."/>
            <person name="Lubonja R."/>
            <person name="Lui A."/>
            <person name="MacDonald P."/>
            <person name="Magnisalis V."/>
            <person name="Maru K."/>
            <person name="Matthews C."/>
            <person name="McCusker W."/>
            <person name="McDonough S."/>
            <person name="Mehta T."/>
            <person name="Meldrim J."/>
            <person name="Meneus L."/>
            <person name="Mihai O."/>
            <person name="Mihalev A."/>
            <person name="Mihova T."/>
            <person name="Mittelman R."/>
            <person name="Mlenga V."/>
            <person name="Montmayeur A."/>
            <person name="Mulrain L."/>
            <person name="Navidi A."/>
            <person name="Naylor J."/>
            <person name="Negash T."/>
            <person name="Nguyen T."/>
            <person name="Nguyen N."/>
            <person name="Nicol R."/>
            <person name="Norbu C."/>
            <person name="Norbu N."/>
            <person name="Novod N."/>
            <person name="O'Neill B."/>
            <person name="Osman S."/>
            <person name="Markiewicz E."/>
            <person name="Oyono O.L."/>
            <person name="Patti C."/>
            <person name="Phunkhang P."/>
            <person name="Pierre F."/>
            <person name="Priest M."/>
            <person name="Raghuraman S."/>
            <person name="Rege F."/>
            <person name="Reyes R."/>
            <person name="Rise C."/>
            <person name="Rogov P."/>
            <person name="Ross K."/>
            <person name="Ryan E."/>
            <person name="Settipalli S."/>
            <person name="Shea T."/>
            <person name="Sherpa N."/>
            <person name="Shi L."/>
            <person name="Shih D."/>
            <person name="Sparrow T."/>
            <person name="Spaulding J."/>
            <person name="Stalker J."/>
            <person name="Stange-Thomann N."/>
            <person name="Stavropoulos S."/>
            <person name="Stone C."/>
            <person name="Strader C."/>
            <person name="Tesfaye S."/>
            <person name="Thomson T."/>
            <person name="Thoulutsang Y."/>
            <person name="Thoulutsang D."/>
            <person name="Topham K."/>
            <person name="Topping I."/>
            <person name="Tsamla T."/>
            <person name="Vassiliev H."/>
            <person name="Vo A."/>
            <person name="Wangchuk T."/>
            <person name="Wangdi T."/>
            <person name="Weiand M."/>
            <person name="Wilkinson J."/>
            <person name="Wilson A."/>
            <person name="Yadav S."/>
            <person name="Young G."/>
            <person name="Yu Q."/>
            <person name="Zembek L."/>
            <person name="Zhong D."/>
            <person name="Zimmer A."/>
            <person name="Zwirko Z."/>
            <person name="Jaffe D.B."/>
            <person name="Alvarez P."/>
            <person name="Brockman W."/>
            <person name="Butler J."/>
            <person name="Chin C."/>
            <person name="Gnerre S."/>
            <person name="Grabherr M."/>
            <person name="Kleber M."/>
            <person name="Mauceli E."/>
            <person name="MacCallum I."/>
        </authorList>
    </citation>
    <scope>NUCLEOTIDE SEQUENCE [LARGE SCALE GENOMIC DNA]</scope>
    <source>
        <strain evidence="2">MSH-3 / Tucson 14011-0111.49</strain>
    </source>
</reference>
<dbReference type="EMBL" id="CH479179">
    <property type="protein sequence ID" value="EDW24571.1"/>
    <property type="molecule type" value="Genomic_DNA"/>
</dbReference>
<evidence type="ECO:0000313" key="2">
    <source>
        <dbReference type="Proteomes" id="UP000008744"/>
    </source>
</evidence>
<dbReference type="HOGENOM" id="CLU_2500275_0_0_1"/>
<proteinExistence type="predicted"/>
<keyword evidence="2" id="KW-1185">Reference proteome</keyword>
<sequence length="86" mass="9775">MDGGNGNSNNHSYSYSYNYNYNYKRNEDNDDTDQQARRRGWVPDLVEISAGSNSLTPCKVFTRISILEFFLTTLAGNPFWCASSSM</sequence>
<gene>
    <name evidence="1" type="primary">Dper\GL23328</name>
    <name evidence="1" type="ORF">Dper_GL23328</name>
</gene>
<protein>
    <submittedName>
        <fullName evidence="1">GL23328</fullName>
    </submittedName>
</protein>
<evidence type="ECO:0000313" key="1">
    <source>
        <dbReference type="EMBL" id="EDW24571.1"/>
    </source>
</evidence>
<accession>B4G4Q5</accession>
<organism evidence="2">
    <name type="scientific">Drosophila persimilis</name>
    <name type="common">Fruit fly</name>
    <dbReference type="NCBI Taxonomy" id="7234"/>
    <lineage>
        <taxon>Eukaryota</taxon>
        <taxon>Metazoa</taxon>
        <taxon>Ecdysozoa</taxon>
        <taxon>Arthropoda</taxon>
        <taxon>Hexapoda</taxon>
        <taxon>Insecta</taxon>
        <taxon>Pterygota</taxon>
        <taxon>Neoptera</taxon>
        <taxon>Endopterygota</taxon>
        <taxon>Diptera</taxon>
        <taxon>Brachycera</taxon>
        <taxon>Muscomorpha</taxon>
        <taxon>Ephydroidea</taxon>
        <taxon>Drosophilidae</taxon>
        <taxon>Drosophila</taxon>
        <taxon>Sophophora</taxon>
    </lineage>
</organism>
<dbReference type="AlphaFoldDB" id="B4G4Q5"/>
<name>B4G4Q5_DROPE</name>